<comment type="caution">
    <text evidence="3">The sequence shown here is derived from an EMBL/GenBank/DDBJ whole genome shotgun (WGS) entry which is preliminary data.</text>
</comment>
<sequence>MGKVHTGEALAMIGKNLISAPGAAEGLVLDFLLPLRCLCCETKVASEDGLCPRCWQNMHFIEKPWCHRLGIPFTYDVGEGAWSPRAIASPPVFDRLRSVAFYDGPARELVLALKFSRRRELARSMGRWMSRSGSEFLSRDSLVIPVPLHWLRLLSRRFNQSADLAKAVAGHCGGQFEPELLKRRKRTRQQVGLSAKDRLKNVRSAFAIDTARMGEVQGRHVVLIDDVMTTGSTVSACSKVLLASGAASVNVLTFALADPSIRSGDGSLSV</sequence>
<accession>A0A2S3USH2</accession>
<evidence type="ECO:0000313" key="3">
    <source>
        <dbReference type="EMBL" id="POF30419.1"/>
    </source>
</evidence>
<comment type="similarity">
    <text evidence="1">Belongs to the ComF/GntX family.</text>
</comment>
<protein>
    <submittedName>
        <fullName evidence="3">ComF family protein</fullName>
    </submittedName>
</protein>
<dbReference type="InterPro" id="IPR029057">
    <property type="entry name" value="PRTase-like"/>
</dbReference>
<keyword evidence="4" id="KW-1185">Reference proteome</keyword>
<dbReference type="Pfam" id="PF18912">
    <property type="entry name" value="DZR_2"/>
    <property type="match status" value="1"/>
</dbReference>
<organism evidence="3 4">
    <name type="scientific">Roseibium marinum</name>
    <dbReference type="NCBI Taxonomy" id="281252"/>
    <lineage>
        <taxon>Bacteria</taxon>
        <taxon>Pseudomonadati</taxon>
        <taxon>Pseudomonadota</taxon>
        <taxon>Alphaproteobacteria</taxon>
        <taxon>Hyphomicrobiales</taxon>
        <taxon>Stappiaceae</taxon>
        <taxon>Roseibium</taxon>
    </lineage>
</organism>
<dbReference type="PANTHER" id="PTHR47505:SF1">
    <property type="entry name" value="DNA UTILIZATION PROTEIN YHGH"/>
    <property type="match status" value="1"/>
</dbReference>
<gene>
    <name evidence="3" type="ORF">CLV41_10631</name>
</gene>
<proteinExistence type="inferred from homology"/>
<dbReference type="EMBL" id="PPCN01000006">
    <property type="protein sequence ID" value="POF30419.1"/>
    <property type="molecule type" value="Genomic_DNA"/>
</dbReference>
<dbReference type="InterPro" id="IPR044005">
    <property type="entry name" value="DZR_2"/>
</dbReference>
<dbReference type="PANTHER" id="PTHR47505">
    <property type="entry name" value="DNA UTILIZATION PROTEIN YHGH"/>
    <property type="match status" value="1"/>
</dbReference>
<dbReference type="Proteomes" id="UP000236959">
    <property type="component" value="Unassembled WGS sequence"/>
</dbReference>
<dbReference type="InterPro" id="IPR000836">
    <property type="entry name" value="PRTase_dom"/>
</dbReference>
<evidence type="ECO:0000256" key="1">
    <source>
        <dbReference type="ARBA" id="ARBA00008007"/>
    </source>
</evidence>
<evidence type="ECO:0000313" key="4">
    <source>
        <dbReference type="Proteomes" id="UP000236959"/>
    </source>
</evidence>
<dbReference type="RefSeq" id="WP_208987518.1">
    <property type="nucleotide sequence ID" value="NZ_PPCN01000006.1"/>
</dbReference>
<dbReference type="SUPFAM" id="SSF53271">
    <property type="entry name" value="PRTase-like"/>
    <property type="match status" value="1"/>
</dbReference>
<reference evidence="3 4" key="1">
    <citation type="submission" date="2018-01" db="EMBL/GenBank/DDBJ databases">
        <title>Genomic Encyclopedia of Archaeal and Bacterial Type Strains, Phase II (KMG-II): from individual species to whole genera.</title>
        <authorList>
            <person name="Goeker M."/>
        </authorList>
    </citation>
    <scope>NUCLEOTIDE SEQUENCE [LARGE SCALE GENOMIC DNA]</scope>
    <source>
        <strain evidence="3 4">DSM 17023</strain>
    </source>
</reference>
<dbReference type="AlphaFoldDB" id="A0A2S3USH2"/>
<evidence type="ECO:0000259" key="2">
    <source>
        <dbReference type="Pfam" id="PF18912"/>
    </source>
</evidence>
<dbReference type="CDD" id="cd06223">
    <property type="entry name" value="PRTases_typeI"/>
    <property type="match status" value="1"/>
</dbReference>
<name>A0A2S3USH2_9HYPH</name>
<dbReference type="Gene3D" id="3.40.50.2020">
    <property type="match status" value="1"/>
</dbReference>
<feature type="domain" description="Double zinc ribbon" evidence="2">
    <location>
        <begin position="28"/>
        <end position="75"/>
    </location>
</feature>
<dbReference type="InterPro" id="IPR051910">
    <property type="entry name" value="ComF/GntX_DNA_util-trans"/>
</dbReference>